<protein>
    <recommendedName>
        <fullName evidence="5">DUF3043 domain-containing protein</fullName>
    </recommendedName>
</protein>
<dbReference type="EMBL" id="JWIO01000038">
    <property type="protein sequence ID" value="KLL10250.1"/>
    <property type="molecule type" value="Genomic_DNA"/>
</dbReference>
<feature type="transmembrane region" description="Helical" evidence="2">
    <location>
        <begin position="124"/>
        <end position="142"/>
    </location>
</feature>
<proteinExistence type="predicted"/>
<feature type="transmembrane region" description="Helical" evidence="2">
    <location>
        <begin position="148"/>
        <end position="169"/>
    </location>
</feature>
<feature type="region of interest" description="Disordered" evidence="1">
    <location>
        <begin position="1"/>
        <end position="92"/>
    </location>
</feature>
<dbReference type="Pfam" id="PF11241">
    <property type="entry name" value="DUF3043"/>
    <property type="match status" value="1"/>
</dbReference>
<evidence type="ECO:0008006" key="5">
    <source>
        <dbReference type="Google" id="ProtNLM"/>
    </source>
</evidence>
<name>A0ABR5F0Q6_9ACTN</name>
<feature type="compositionally biased region" description="Low complexity" evidence="1">
    <location>
        <begin position="20"/>
        <end position="32"/>
    </location>
</feature>
<sequence length="215" mass="23796">MALLKRRTSVSDDPADTAGTPVATADSAPPTADTERGNRPGNGVGKGRPTPKRSQARAARARGGALPTPTSRKEARAHVREERRRSSREYRAAMLSGDVSRLPPRERAPERVLARDFVDTRRNIGPFFLAAALVYFLGGIVPNAYVRLVTTSLMLLGLLAVAVDSVVLARQVSRRVARKYPDSRVRVRAYSVQRALLPPRWRMPRPRVSRRDGQR</sequence>
<keyword evidence="2" id="KW-1133">Transmembrane helix</keyword>
<feature type="compositionally biased region" description="Low complexity" evidence="1">
    <location>
        <begin position="56"/>
        <end position="65"/>
    </location>
</feature>
<dbReference type="Proteomes" id="UP000035425">
    <property type="component" value="Unassembled WGS sequence"/>
</dbReference>
<reference evidence="3 4" key="1">
    <citation type="submission" date="2014-12" db="EMBL/GenBank/DDBJ databases">
        <title>Frankia sp. BMG5.1 draft genome.</title>
        <authorList>
            <person name="Gtari M."/>
            <person name="Ghodhbane-Gtari F."/>
            <person name="Nouioui I."/>
            <person name="Ktari A."/>
            <person name="Hezbri K."/>
            <person name="Mimouni W."/>
            <person name="Sbissi I."/>
            <person name="Ayari A."/>
            <person name="Yamanaka T."/>
            <person name="Normand P."/>
            <person name="Tisa L.S."/>
            <person name="Boudabous A."/>
        </authorList>
    </citation>
    <scope>NUCLEOTIDE SEQUENCE [LARGE SCALE GENOMIC DNA]</scope>
    <source>
        <strain evidence="3 4">BMG5.1</strain>
    </source>
</reference>
<organism evidence="3 4">
    <name type="scientific">Protofrankia coriariae</name>
    <dbReference type="NCBI Taxonomy" id="1562887"/>
    <lineage>
        <taxon>Bacteria</taxon>
        <taxon>Bacillati</taxon>
        <taxon>Actinomycetota</taxon>
        <taxon>Actinomycetes</taxon>
        <taxon>Frankiales</taxon>
        <taxon>Frankiaceae</taxon>
        <taxon>Protofrankia</taxon>
    </lineage>
</organism>
<keyword evidence="2" id="KW-0472">Membrane</keyword>
<dbReference type="RefSeq" id="WP_047224443.1">
    <property type="nucleotide sequence ID" value="NZ_JWIO01000038.1"/>
</dbReference>
<gene>
    <name evidence="3" type="ORF">FrCorBMG51_19260</name>
</gene>
<evidence type="ECO:0000256" key="1">
    <source>
        <dbReference type="SAM" id="MobiDB-lite"/>
    </source>
</evidence>
<evidence type="ECO:0000256" key="2">
    <source>
        <dbReference type="SAM" id="Phobius"/>
    </source>
</evidence>
<dbReference type="InterPro" id="IPR021403">
    <property type="entry name" value="DUF3043"/>
</dbReference>
<evidence type="ECO:0000313" key="3">
    <source>
        <dbReference type="EMBL" id="KLL10250.1"/>
    </source>
</evidence>
<feature type="compositionally biased region" description="Basic and acidic residues" evidence="1">
    <location>
        <begin position="71"/>
        <end position="91"/>
    </location>
</feature>
<keyword evidence="2" id="KW-0812">Transmembrane</keyword>
<accession>A0ABR5F0Q6</accession>
<evidence type="ECO:0000313" key="4">
    <source>
        <dbReference type="Proteomes" id="UP000035425"/>
    </source>
</evidence>
<keyword evidence="4" id="KW-1185">Reference proteome</keyword>
<comment type="caution">
    <text evidence="3">The sequence shown here is derived from an EMBL/GenBank/DDBJ whole genome shotgun (WGS) entry which is preliminary data.</text>
</comment>